<dbReference type="GO" id="GO:0006508">
    <property type="term" value="P:proteolysis"/>
    <property type="evidence" value="ECO:0007669"/>
    <property type="project" value="UniProtKB-KW"/>
</dbReference>
<dbReference type="SMART" id="SM00245">
    <property type="entry name" value="TSPc"/>
    <property type="match status" value="1"/>
</dbReference>
<dbReference type="GO" id="GO:0007165">
    <property type="term" value="P:signal transduction"/>
    <property type="evidence" value="ECO:0007669"/>
    <property type="project" value="TreeGrafter"/>
</dbReference>
<dbReference type="SUPFAM" id="SSF50156">
    <property type="entry name" value="PDZ domain-like"/>
    <property type="match status" value="1"/>
</dbReference>
<dbReference type="Gene3D" id="3.90.226.10">
    <property type="entry name" value="2-enoyl-CoA Hydratase, Chain A, domain 1"/>
    <property type="match status" value="1"/>
</dbReference>
<dbReference type="Proteomes" id="UP000178485">
    <property type="component" value="Chromosome i"/>
</dbReference>
<evidence type="ECO:0000259" key="1">
    <source>
        <dbReference type="PROSITE" id="PS50106"/>
    </source>
</evidence>
<dbReference type="EMBL" id="LT608328">
    <property type="protein sequence ID" value="SCM55390.1"/>
    <property type="molecule type" value="Genomic_DNA"/>
</dbReference>
<sequence length="543" mass="60949">MVVSCQEKDPVVELKGELKSVSYNPDSKSFILTYNNGETESVSAMVDNTTNPPTASATLQDGTVIYTGDATIGGAATIVKDINIVSQFVYDGMSLYYLWADEVKNKRPTVADVNPESYFYKILNNIDKQHHWSWITDDIESLLAEFEGESRDAFGFQPFPLYLDESYTTVIGFIRYVFPGSPAEKAGLKRGDVIIKINGQTITVNNYTMMYGANSATTFTVLDQTFSNQREVTVIPAKLSADPVLYSNIYEIEGKKIGYLFYTNFTENYNSSLYRVFSEFKAADVTDLVLDLRYNPGGGISAASYLASLIAPEENVRNRDVLTIMSYNSYVNSIYDQYKWERKEFLGNYNSSKYPDPLGANLNLDKVYIIATSSSASASELVTFCLKPFMQVEHIGEKTSGKYTASWTIHPFDDFNKRAQPIYVASRLSSSEKEKLKNWGMQPIVGRYTDKNNNDFIATNGLVPDHLIQSQEYNTTTWKPIGDIHDYLFAKAISLITGLPYETRSTRSVNQPQFKPAELYPTSESIRRQAVIIDNPALLPSGN</sequence>
<dbReference type="InterPro" id="IPR041489">
    <property type="entry name" value="PDZ_6"/>
</dbReference>
<dbReference type="Gene3D" id="3.30.750.170">
    <property type="match status" value="1"/>
</dbReference>
<dbReference type="GO" id="GO:0030288">
    <property type="term" value="C:outer membrane-bounded periplasmic space"/>
    <property type="evidence" value="ECO:0007669"/>
    <property type="project" value="TreeGrafter"/>
</dbReference>
<keyword evidence="3" id="KW-1185">Reference proteome</keyword>
<dbReference type="Gene3D" id="2.30.42.10">
    <property type="match status" value="1"/>
</dbReference>
<dbReference type="InterPro" id="IPR029045">
    <property type="entry name" value="ClpP/crotonase-like_dom_sf"/>
</dbReference>
<dbReference type="InterPro" id="IPR041613">
    <property type="entry name" value="Pept_S41_N"/>
</dbReference>
<dbReference type="InterPro" id="IPR036034">
    <property type="entry name" value="PDZ_sf"/>
</dbReference>
<dbReference type="PANTHER" id="PTHR32060:SF30">
    <property type="entry name" value="CARBOXY-TERMINAL PROCESSING PROTEASE CTPA"/>
    <property type="match status" value="1"/>
</dbReference>
<dbReference type="GO" id="GO:0008236">
    <property type="term" value="F:serine-type peptidase activity"/>
    <property type="evidence" value="ECO:0007669"/>
    <property type="project" value="InterPro"/>
</dbReference>
<keyword evidence="2" id="KW-0645">Protease</keyword>
<dbReference type="InterPro" id="IPR001478">
    <property type="entry name" value="PDZ"/>
</dbReference>
<dbReference type="GO" id="GO:0004175">
    <property type="term" value="F:endopeptidase activity"/>
    <property type="evidence" value="ECO:0007669"/>
    <property type="project" value="TreeGrafter"/>
</dbReference>
<dbReference type="SMART" id="SM00228">
    <property type="entry name" value="PDZ"/>
    <property type="match status" value="1"/>
</dbReference>
<keyword evidence="2" id="KW-0378">Hydrolase</keyword>
<dbReference type="STRING" id="1642646.ING2E5A_0314"/>
<dbReference type="Pfam" id="PF17820">
    <property type="entry name" value="PDZ_6"/>
    <property type="match status" value="1"/>
</dbReference>
<evidence type="ECO:0000313" key="2">
    <source>
        <dbReference type="EMBL" id="SCM55390.1"/>
    </source>
</evidence>
<dbReference type="InterPro" id="IPR005151">
    <property type="entry name" value="Tail-specific_protease"/>
</dbReference>
<dbReference type="PANTHER" id="PTHR32060">
    <property type="entry name" value="TAIL-SPECIFIC PROTEASE"/>
    <property type="match status" value="1"/>
</dbReference>
<dbReference type="SUPFAM" id="SSF52096">
    <property type="entry name" value="ClpP/crotonase"/>
    <property type="match status" value="1"/>
</dbReference>
<gene>
    <name evidence="2" type="ORF">ING2E5A_0314</name>
</gene>
<evidence type="ECO:0000313" key="3">
    <source>
        <dbReference type="Proteomes" id="UP000178485"/>
    </source>
</evidence>
<dbReference type="PROSITE" id="PS50106">
    <property type="entry name" value="PDZ"/>
    <property type="match status" value="1"/>
</dbReference>
<dbReference type="Pfam" id="PF18294">
    <property type="entry name" value="Pept_S41_N"/>
    <property type="match status" value="1"/>
</dbReference>
<name>A0A1G4G3P4_9BACT</name>
<reference evidence="2 3" key="1">
    <citation type="submission" date="2016-08" db="EMBL/GenBank/DDBJ databases">
        <authorList>
            <person name="Seilhamer J.J."/>
        </authorList>
    </citation>
    <scope>NUCLEOTIDE SEQUENCE [LARGE SCALE GENOMIC DNA]</scope>
    <source>
        <strain evidence="2">ING2-E5A</strain>
    </source>
</reference>
<accession>A0A1G4G3P4</accession>
<feature type="domain" description="PDZ" evidence="1">
    <location>
        <begin position="173"/>
        <end position="209"/>
    </location>
</feature>
<dbReference type="AlphaFoldDB" id="A0A1G4G3P4"/>
<proteinExistence type="predicted"/>
<organism evidence="2 3">
    <name type="scientific">Petrimonas mucosa</name>
    <dbReference type="NCBI Taxonomy" id="1642646"/>
    <lineage>
        <taxon>Bacteria</taxon>
        <taxon>Pseudomonadati</taxon>
        <taxon>Bacteroidota</taxon>
        <taxon>Bacteroidia</taxon>
        <taxon>Bacteroidales</taxon>
        <taxon>Dysgonomonadaceae</taxon>
        <taxon>Petrimonas</taxon>
    </lineage>
</organism>
<dbReference type="KEGG" id="pmuc:ING2E5A_0314"/>
<protein>
    <submittedName>
        <fullName evidence="2">Tail-specific protease</fullName>
    </submittedName>
</protein>
<dbReference type="Pfam" id="PF03572">
    <property type="entry name" value="Peptidase_S41"/>
    <property type="match status" value="1"/>
</dbReference>